<dbReference type="Proteomes" id="UP000657177">
    <property type="component" value="Unassembled WGS sequence"/>
</dbReference>
<keyword evidence="5" id="KW-0460">Magnesium</keyword>
<evidence type="ECO:0000256" key="4">
    <source>
        <dbReference type="ARBA" id="ARBA00022801"/>
    </source>
</evidence>
<dbReference type="PANTHER" id="PTHR34353:SF2">
    <property type="entry name" value="CRISPR-ASSOCIATED ENDONUCLEASE CAS1 1"/>
    <property type="match status" value="1"/>
</dbReference>
<keyword evidence="11" id="KW-1185">Reference proteome</keyword>
<dbReference type="PANTHER" id="PTHR34353">
    <property type="entry name" value="CRISPR-ASSOCIATED ENDONUCLEASE CAS1 1"/>
    <property type="match status" value="1"/>
</dbReference>
<dbReference type="GO" id="GO:0016787">
    <property type="term" value="F:hydrolase activity"/>
    <property type="evidence" value="ECO:0007669"/>
    <property type="project" value="UniProtKB-KW"/>
</dbReference>
<reference evidence="10" key="1">
    <citation type="submission" date="2020-06" db="EMBL/GenBank/DDBJ databases">
        <title>Novel chitinolytic bacterium.</title>
        <authorList>
            <person name="Ungkulpasvich U."/>
            <person name="Kosugi A."/>
            <person name="Uke A."/>
        </authorList>
    </citation>
    <scope>NUCLEOTIDE SEQUENCE</scope>
    <source>
        <strain evidence="10">UUS1-1</strain>
    </source>
</reference>
<dbReference type="GO" id="GO:0051607">
    <property type="term" value="P:defense response to virus"/>
    <property type="evidence" value="ECO:0007669"/>
    <property type="project" value="UniProtKB-KW"/>
</dbReference>
<dbReference type="InterPro" id="IPR042206">
    <property type="entry name" value="CRISPR-assoc_Cas1_C"/>
</dbReference>
<dbReference type="InterPro" id="IPR050646">
    <property type="entry name" value="Cas1"/>
</dbReference>
<dbReference type="NCBIfam" id="TIGR00287">
    <property type="entry name" value="cas1"/>
    <property type="match status" value="1"/>
</dbReference>
<comment type="subunit">
    <text evidence="9">Homodimer, forms a heterotetramer with a Cas2 homodimer.</text>
</comment>
<keyword evidence="7" id="KW-0238">DNA-binding</keyword>
<sequence length="197" mass="22248">MCQSAVVVNCRDAGILRGLEGEAARTYYGVFDKLILEGKEDFKFHGRSRRPPLDPTNALLSFLYTLLSHDCTSALETVGLDPQVGFLHKERPGRPSLALDLMEELRPYLVDRLALSLINNRQVDIKGFITKESGGVIMTDELRKTVITSWQKRKQEEIIHPFLGEKIPIGLIPYAQAMLLARHLRGDLDAYPPFLMK</sequence>
<keyword evidence="4" id="KW-0378">Hydrolase</keyword>
<dbReference type="GO" id="GO:0004519">
    <property type="term" value="F:endonuclease activity"/>
    <property type="evidence" value="ECO:0007669"/>
    <property type="project" value="UniProtKB-KW"/>
</dbReference>
<keyword evidence="2" id="KW-0479">Metal-binding</keyword>
<dbReference type="Gene3D" id="1.20.120.920">
    <property type="entry name" value="CRISPR-associated endonuclease Cas1, C-terminal domain"/>
    <property type="match status" value="1"/>
</dbReference>
<keyword evidence="6" id="KW-0051">Antiviral defense</keyword>
<comment type="caution">
    <text evidence="10">The sequence shown here is derived from an EMBL/GenBank/DDBJ whole genome shotgun (WGS) entry which is preliminary data.</text>
</comment>
<gene>
    <name evidence="10" type="primary">cas1</name>
    <name evidence="10" type="ORF">G5B42_11135</name>
</gene>
<dbReference type="GO" id="GO:0043571">
    <property type="term" value="P:maintenance of CRISPR repeat elements"/>
    <property type="evidence" value="ECO:0007669"/>
    <property type="project" value="InterPro"/>
</dbReference>
<evidence type="ECO:0000256" key="9">
    <source>
        <dbReference type="ARBA" id="ARBA00038592"/>
    </source>
</evidence>
<dbReference type="GO" id="GO:0003677">
    <property type="term" value="F:DNA binding"/>
    <property type="evidence" value="ECO:0007669"/>
    <property type="project" value="UniProtKB-KW"/>
</dbReference>
<dbReference type="InterPro" id="IPR002729">
    <property type="entry name" value="CRISPR-assoc_Cas1"/>
</dbReference>
<evidence type="ECO:0000256" key="7">
    <source>
        <dbReference type="ARBA" id="ARBA00023125"/>
    </source>
</evidence>
<name>A0A8J6HYT5_9FIRM</name>
<evidence type="ECO:0000256" key="8">
    <source>
        <dbReference type="ARBA" id="ARBA00023211"/>
    </source>
</evidence>
<dbReference type="AlphaFoldDB" id="A0A8J6HYT5"/>
<dbReference type="GO" id="GO:0046872">
    <property type="term" value="F:metal ion binding"/>
    <property type="evidence" value="ECO:0007669"/>
    <property type="project" value="UniProtKB-KW"/>
</dbReference>
<keyword evidence="8" id="KW-0464">Manganese</keyword>
<evidence type="ECO:0000313" key="11">
    <source>
        <dbReference type="Proteomes" id="UP000657177"/>
    </source>
</evidence>
<keyword evidence="1" id="KW-0540">Nuclease</keyword>
<evidence type="ECO:0000256" key="1">
    <source>
        <dbReference type="ARBA" id="ARBA00022722"/>
    </source>
</evidence>
<organism evidence="10 11">
    <name type="scientific">Capillibacterium thermochitinicola</name>
    <dbReference type="NCBI Taxonomy" id="2699427"/>
    <lineage>
        <taxon>Bacteria</taxon>
        <taxon>Bacillati</taxon>
        <taxon>Bacillota</taxon>
        <taxon>Capillibacterium</taxon>
    </lineage>
</organism>
<evidence type="ECO:0000256" key="5">
    <source>
        <dbReference type="ARBA" id="ARBA00022842"/>
    </source>
</evidence>
<keyword evidence="3 10" id="KW-0255">Endonuclease</keyword>
<dbReference type="EMBL" id="JAAKDE010000049">
    <property type="protein sequence ID" value="MBA2134082.1"/>
    <property type="molecule type" value="Genomic_DNA"/>
</dbReference>
<dbReference type="Pfam" id="PF01867">
    <property type="entry name" value="Cas_Cas1"/>
    <property type="match status" value="1"/>
</dbReference>
<accession>A0A8J6HYT5</accession>
<evidence type="ECO:0000256" key="6">
    <source>
        <dbReference type="ARBA" id="ARBA00023118"/>
    </source>
</evidence>
<protein>
    <submittedName>
        <fullName evidence="10">CRISPR-associated endonuclease Cas1</fullName>
    </submittedName>
</protein>
<proteinExistence type="predicted"/>
<evidence type="ECO:0000313" key="10">
    <source>
        <dbReference type="EMBL" id="MBA2134082.1"/>
    </source>
</evidence>
<evidence type="ECO:0000256" key="2">
    <source>
        <dbReference type="ARBA" id="ARBA00022723"/>
    </source>
</evidence>
<evidence type="ECO:0000256" key="3">
    <source>
        <dbReference type="ARBA" id="ARBA00022759"/>
    </source>
</evidence>